<feature type="compositionally biased region" description="Basic residues" evidence="4">
    <location>
        <begin position="125"/>
        <end position="138"/>
    </location>
</feature>
<dbReference type="PANTHER" id="PTHR12169">
    <property type="entry name" value="ATPASE N2B"/>
    <property type="match status" value="1"/>
</dbReference>
<dbReference type="InterPro" id="IPR005654">
    <property type="entry name" value="ATPase_AFG1-like"/>
</dbReference>
<evidence type="ECO:0000313" key="6">
    <source>
        <dbReference type="RefSeq" id="XP_030626702.1"/>
    </source>
</evidence>
<dbReference type="Pfam" id="PF03969">
    <property type="entry name" value="AFG1_ATPase"/>
    <property type="match status" value="1"/>
</dbReference>
<dbReference type="GO" id="GO:0016887">
    <property type="term" value="F:ATP hydrolysis activity"/>
    <property type="evidence" value="ECO:0007669"/>
    <property type="project" value="InterPro"/>
</dbReference>
<evidence type="ECO:0000256" key="1">
    <source>
        <dbReference type="ARBA" id="ARBA00010322"/>
    </source>
</evidence>
<dbReference type="GeneID" id="115809259"/>
<dbReference type="GO" id="GO:0005739">
    <property type="term" value="C:mitochondrion"/>
    <property type="evidence" value="ECO:0007669"/>
    <property type="project" value="TreeGrafter"/>
</dbReference>
<protein>
    <submittedName>
        <fullName evidence="6">Lactation elevated protein 1 homolog B</fullName>
    </submittedName>
</protein>
<dbReference type="AlphaFoldDB" id="A0A6J2V4L4"/>
<dbReference type="InterPro" id="IPR027417">
    <property type="entry name" value="P-loop_NTPase"/>
</dbReference>
<evidence type="ECO:0000256" key="2">
    <source>
        <dbReference type="ARBA" id="ARBA00022741"/>
    </source>
</evidence>
<feature type="region of interest" description="Disordered" evidence="4">
    <location>
        <begin position="106"/>
        <end position="168"/>
    </location>
</feature>
<evidence type="ECO:0000256" key="3">
    <source>
        <dbReference type="ARBA" id="ARBA00022840"/>
    </source>
</evidence>
<dbReference type="SUPFAM" id="SSF52540">
    <property type="entry name" value="P-loop containing nucleoside triphosphate hydrolases"/>
    <property type="match status" value="1"/>
</dbReference>
<feature type="compositionally biased region" description="Basic and acidic residues" evidence="4">
    <location>
        <begin position="106"/>
        <end position="124"/>
    </location>
</feature>
<reference evidence="6" key="1">
    <citation type="submission" date="2025-08" db="UniProtKB">
        <authorList>
            <consortium name="RefSeq"/>
        </authorList>
    </citation>
    <scope>IDENTIFICATION</scope>
</reference>
<dbReference type="PANTHER" id="PTHR12169:SF19">
    <property type="entry name" value="LACTATION ELEVATED PROTEIN 1 HOMOLOG B-RELATED"/>
    <property type="match status" value="1"/>
</dbReference>
<dbReference type="FunCoup" id="A0A6J2V4L4">
    <property type="interactions" value="1470"/>
</dbReference>
<gene>
    <name evidence="6" type="primary">afg1lb</name>
</gene>
<organism evidence="5 6">
    <name type="scientific">Chanos chanos</name>
    <name type="common">Milkfish</name>
    <name type="synonym">Mugil chanos</name>
    <dbReference type="NCBI Taxonomy" id="29144"/>
    <lineage>
        <taxon>Eukaryota</taxon>
        <taxon>Metazoa</taxon>
        <taxon>Chordata</taxon>
        <taxon>Craniata</taxon>
        <taxon>Vertebrata</taxon>
        <taxon>Euteleostomi</taxon>
        <taxon>Actinopterygii</taxon>
        <taxon>Neopterygii</taxon>
        <taxon>Teleostei</taxon>
        <taxon>Ostariophysi</taxon>
        <taxon>Gonorynchiformes</taxon>
        <taxon>Chanidae</taxon>
        <taxon>Chanos</taxon>
    </lineage>
</organism>
<dbReference type="InParanoid" id="A0A6J2V4L4"/>
<dbReference type="OrthoDB" id="548867at2759"/>
<keyword evidence="3" id="KW-0067">ATP-binding</keyword>
<name>A0A6J2V4L4_CHACN</name>
<dbReference type="Gene3D" id="3.40.50.300">
    <property type="entry name" value="P-loop containing nucleotide triphosphate hydrolases"/>
    <property type="match status" value="1"/>
</dbReference>
<keyword evidence="5" id="KW-1185">Reference proteome</keyword>
<evidence type="ECO:0000313" key="5">
    <source>
        <dbReference type="Proteomes" id="UP000504632"/>
    </source>
</evidence>
<sequence>MAALASPLTTRCLIRFILKETISAKTIWCAASRVTRGCSTTTRHTASLGTSPRSGLLDHYDSLVRSGTLNQDIQQRAALCQLERLQTVMTGYTNIPITLPQSKVRVKDPDAKTSEDLERGERVKTGGRFKGGKSKQHKTNPELKDKASDADTQQQTPPKPPPPRGFYIHGDVGTGKTMLMDMFYSHVANSRKKRVHFNGFMLDVHQRIHRLKQSLPKRRIGKMTIYDPILPVAMEIGEETCLLCFDEFQVTDIADALILKQLFEGLFKCGVVVVATSNRPPEELYKNGLQRDAFVPFIAVLKEHCRTINLDSRVDYRRRDLEPAGKLYYLSSEPDAEAAVNTLFDELAYRQNDVTRSRVLTVLGRQVTLSRTCGTIADCTFEELCNRPLGAIDYLEIARQFDTVFIRNVPQLTLRLKNQAKRLITMIDNFYDKKVRVVMLADAPMDRLFERGPLTGEEERDRMMLDDLGLTSEAEERLSLFTGEEEIFASQRTVSRLAEMQTEQYWVQGDRSQSKSPLQK</sequence>
<feature type="compositionally biased region" description="Basic and acidic residues" evidence="4">
    <location>
        <begin position="139"/>
        <end position="149"/>
    </location>
</feature>
<comment type="similarity">
    <text evidence="1">Belongs to the AFG1 ATPase family.</text>
</comment>
<accession>A0A6J2V4L4</accession>
<dbReference type="RefSeq" id="XP_030626702.1">
    <property type="nucleotide sequence ID" value="XM_030770842.1"/>
</dbReference>
<dbReference type="GO" id="GO:0005524">
    <property type="term" value="F:ATP binding"/>
    <property type="evidence" value="ECO:0007669"/>
    <property type="project" value="UniProtKB-KW"/>
</dbReference>
<dbReference type="NCBIfam" id="NF040713">
    <property type="entry name" value="ZapE"/>
    <property type="match status" value="1"/>
</dbReference>
<dbReference type="FunFam" id="3.40.50.300:FF:000735">
    <property type="entry name" value="Lactation elevated 1 (Predicted)"/>
    <property type="match status" value="1"/>
</dbReference>
<dbReference type="CTD" id="555926"/>
<dbReference type="Proteomes" id="UP000504632">
    <property type="component" value="Chromosome 4"/>
</dbReference>
<evidence type="ECO:0000256" key="4">
    <source>
        <dbReference type="SAM" id="MobiDB-lite"/>
    </source>
</evidence>
<keyword evidence="2" id="KW-0547">Nucleotide-binding</keyword>
<proteinExistence type="inferred from homology"/>